<reference evidence="1 2" key="1">
    <citation type="journal article" date="2019" name="Philos. Trans. R. Soc. Lond., B, Biol. Sci.">
        <title>Ant behaviour and brain gene expression of defending hosts depend on the ecological success of the intruding social parasite.</title>
        <authorList>
            <person name="Kaur R."/>
            <person name="Stoldt M."/>
            <person name="Jongepier E."/>
            <person name="Feldmeyer B."/>
            <person name="Menzel F."/>
            <person name="Bornberg-Bauer E."/>
            <person name="Foitzik S."/>
        </authorList>
    </citation>
    <scope>NUCLEOTIDE SEQUENCE [LARGE SCALE GENOMIC DNA]</scope>
    <source>
        <tissue evidence="1">Whole body</tissue>
    </source>
</reference>
<dbReference type="EMBL" id="QBLH01002446">
    <property type="protein sequence ID" value="TGZ48499.1"/>
    <property type="molecule type" value="Genomic_DNA"/>
</dbReference>
<keyword evidence="2" id="KW-1185">Reference proteome</keyword>
<organism evidence="1 2">
    <name type="scientific">Temnothorax longispinosus</name>
    <dbReference type="NCBI Taxonomy" id="300112"/>
    <lineage>
        <taxon>Eukaryota</taxon>
        <taxon>Metazoa</taxon>
        <taxon>Ecdysozoa</taxon>
        <taxon>Arthropoda</taxon>
        <taxon>Hexapoda</taxon>
        <taxon>Insecta</taxon>
        <taxon>Pterygota</taxon>
        <taxon>Neoptera</taxon>
        <taxon>Endopterygota</taxon>
        <taxon>Hymenoptera</taxon>
        <taxon>Apocrita</taxon>
        <taxon>Aculeata</taxon>
        <taxon>Formicoidea</taxon>
        <taxon>Formicidae</taxon>
        <taxon>Myrmicinae</taxon>
        <taxon>Temnothorax</taxon>
    </lineage>
</organism>
<accession>A0A4S2KKJ3</accession>
<dbReference type="Proteomes" id="UP000310200">
    <property type="component" value="Unassembled WGS sequence"/>
</dbReference>
<gene>
    <name evidence="1" type="ORF">DBV15_12592</name>
</gene>
<sequence>MKMYYINLTYISETYNFVLVPDYYLRRIRNTFLLQAIHIGSSYFCFCSTEQNTLGHMYCMCCNSMVQ</sequence>
<evidence type="ECO:0000313" key="2">
    <source>
        <dbReference type="Proteomes" id="UP000310200"/>
    </source>
</evidence>
<name>A0A4S2KKJ3_9HYME</name>
<evidence type="ECO:0000313" key="1">
    <source>
        <dbReference type="EMBL" id="TGZ48499.1"/>
    </source>
</evidence>
<proteinExistence type="predicted"/>
<dbReference type="AlphaFoldDB" id="A0A4S2KKJ3"/>
<comment type="caution">
    <text evidence="1">The sequence shown here is derived from an EMBL/GenBank/DDBJ whole genome shotgun (WGS) entry which is preliminary data.</text>
</comment>
<protein>
    <submittedName>
        <fullName evidence="1">Uncharacterized protein</fullName>
    </submittedName>
</protein>